<keyword evidence="6 11" id="KW-0812">Transmembrane</keyword>
<dbReference type="RefSeq" id="WP_128628089.1">
    <property type="nucleotide sequence ID" value="NZ_RKST01000021.1"/>
</dbReference>
<comment type="caution">
    <text evidence="12">The sequence shown here is derived from an EMBL/GenBank/DDBJ whole genome shotgun (WGS) entry which is preliminary data.</text>
</comment>
<evidence type="ECO:0000313" key="12">
    <source>
        <dbReference type="EMBL" id="RUM96217.1"/>
    </source>
</evidence>
<protein>
    <submittedName>
        <fullName evidence="12">Sulfate transporter family protein</fullName>
    </submittedName>
</protein>
<accession>A0A432V216</accession>
<proteinExistence type="predicted"/>
<feature type="transmembrane region" description="Helical" evidence="11">
    <location>
        <begin position="21"/>
        <end position="44"/>
    </location>
</feature>
<evidence type="ECO:0000256" key="6">
    <source>
        <dbReference type="ARBA" id="ARBA00022692"/>
    </source>
</evidence>
<dbReference type="Pfam" id="PF07264">
    <property type="entry name" value="EI24"/>
    <property type="match status" value="1"/>
</dbReference>
<dbReference type="AlphaFoldDB" id="A0A432V216"/>
<comment type="subcellular location">
    <subcellularLocation>
        <location evidence="1">Membrane</location>
        <topology evidence="1">Multi-pass membrane protein</topology>
    </subcellularLocation>
</comment>
<keyword evidence="8" id="KW-0764">Sulfate transport</keyword>
<evidence type="ECO:0000256" key="8">
    <source>
        <dbReference type="ARBA" id="ARBA00023032"/>
    </source>
</evidence>
<feature type="transmembrane region" description="Helical" evidence="11">
    <location>
        <begin position="118"/>
        <end position="138"/>
    </location>
</feature>
<keyword evidence="9 11" id="KW-0472">Membrane</keyword>
<dbReference type="InterPro" id="IPR059112">
    <property type="entry name" value="CysZ/EI24"/>
</dbReference>
<dbReference type="NCBIfam" id="NF009407">
    <property type="entry name" value="PRK12768.1"/>
    <property type="match status" value="1"/>
</dbReference>
<gene>
    <name evidence="12" type="ORF">EET67_18815</name>
</gene>
<evidence type="ECO:0000256" key="2">
    <source>
        <dbReference type="ARBA" id="ARBA00022448"/>
    </source>
</evidence>
<dbReference type="GO" id="GO:0000103">
    <property type="term" value="P:sulfate assimilation"/>
    <property type="evidence" value="ECO:0007669"/>
    <property type="project" value="TreeGrafter"/>
</dbReference>
<feature type="region of interest" description="Disordered" evidence="10">
    <location>
        <begin position="233"/>
        <end position="257"/>
    </location>
</feature>
<keyword evidence="5" id="KW-0028">Amino-acid biosynthesis</keyword>
<evidence type="ECO:0000256" key="5">
    <source>
        <dbReference type="ARBA" id="ARBA00022605"/>
    </source>
</evidence>
<dbReference type="PANTHER" id="PTHR37468:SF1">
    <property type="entry name" value="SULFATE TRANSPORTER CYSZ"/>
    <property type="match status" value="1"/>
</dbReference>
<keyword evidence="4" id="KW-0997">Cell inner membrane</keyword>
<feature type="transmembrane region" description="Helical" evidence="11">
    <location>
        <begin position="193"/>
        <end position="217"/>
    </location>
</feature>
<dbReference type="PANTHER" id="PTHR37468">
    <property type="entry name" value="SULFATE TRANSPORTER CYSZ"/>
    <property type="match status" value="1"/>
</dbReference>
<dbReference type="InterPro" id="IPR050480">
    <property type="entry name" value="CysZ-like"/>
</dbReference>
<keyword evidence="2" id="KW-0813">Transport</keyword>
<keyword evidence="3" id="KW-1003">Cell membrane</keyword>
<reference evidence="12 13" key="1">
    <citation type="submission" date="2018-11" db="EMBL/GenBank/DDBJ databases">
        <title>Pseudaminobacter arsenicus sp. nov., an arsenic-resistant bacterium isolated from arsenic-rich aquifers.</title>
        <authorList>
            <person name="Mu Y."/>
        </authorList>
    </citation>
    <scope>NUCLEOTIDE SEQUENCE [LARGE SCALE GENOMIC DNA]</scope>
    <source>
        <strain evidence="12 13">CB3</strain>
    </source>
</reference>
<feature type="transmembrane region" description="Helical" evidence="11">
    <location>
        <begin position="144"/>
        <end position="165"/>
    </location>
</feature>
<evidence type="ECO:0000256" key="9">
    <source>
        <dbReference type="ARBA" id="ARBA00023136"/>
    </source>
</evidence>
<evidence type="ECO:0000256" key="11">
    <source>
        <dbReference type="SAM" id="Phobius"/>
    </source>
</evidence>
<evidence type="ECO:0000256" key="4">
    <source>
        <dbReference type="ARBA" id="ARBA00022519"/>
    </source>
</evidence>
<sequence>MILEAARAAAGQVLSPPFRQVLFKSIGLTILGLIALWFGLRWVFDTLALPWIDVLLPGFPEWAGWISLIAAILFGMVLALALAFLVAPVTAIVAGLFLDDIAERVESETYPDDQPGSALPAFAALVMSLKFFGVVILANLFALLLLFVPGVNIAAFFVVNAYLLGREFFEFAAMRFRPEAEAKALRRKHAGTVFLAGLVIAALLSVPLVNLLTPLFAAAMMVHLHKMISARDDAGQVTRKPRPNSSSASTTNSALPE</sequence>
<feature type="transmembrane region" description="Helical" evidence="11">
    <location>
        <begin position="64"/>
        <end position="97"/>
    </location>
</feature>
<evidence type="ECO:0000256" key="3">
    <source>
        <dbReference type="ARBA" id="ARBA00022475"/>
    </source>
</evidence>
<name>A0A432V216_9HYPH</name>
<evidence type="ECO:0000256" key="7">
    <source>
        <dbReference type="ARBA" id="ARBA00022989"/>
    </source>
</evidence>
<keyword evidence="7 11" id="KW-1133">Transmembrane helix</keyword>
<evidence type="ECO:0000256" key="1">
    <source>
        <dbReference type="ARBA" id="ARBA00004141"/>
    </source>
</evidence>
<evidence type="ECO:0000313" key="13">
    <source>
        <dbReference type="Proteomes" id="UP000281647"/>
    </source>
</evidence>
<dbReference type="Proteomes" id="UP000281647">
    <property type="component" value="Unassembled WGS sequence"/>
</dbReference>
<keyword evidence="13" id="KW-1185">Reference proteome</keyword>
<evidence type="ECO:0000256" key="10">
    <source>
        <dbReference type="SAM" id="MobiDB-lite"/>
    </source>
</evidence>
<dbReference type="GO" id="GO:0005886">
    <property type="term" value="C:plasma membrane"/>
    <property type="evidence" value="ECO:0007669"/>
    <property type="project" value="TreeGrafter"/>
</dbReference>
<dbReference type="OrthoDB" id="5421146at2"/>
<dbReference type="GO" id="GO:0019344">
    <property type="term" value="P:cysteine biosynthetic process"/>
    <property type="evidence" value="ECO:0007669"/>
    <property type="project" value="TreeGrafter"/>
</dbReference>
<dbReference type="EMBL" id="RKST01000021">
    <property type="protein sequence ID" value="RUM96217.1"/>
    <property type="molecule type" value="Genomic_DNA"/>
</dbReference>
<feature type="compositionally biased region" description="Low complexity" evidence="10">
    <location>
        <begin position="244"/>
        <end position="257"/>
    </location>
</feature>
<organism evidence="12 13">
    <name type="scientific">Borborobacter arsenicus</name>
    <dbReference type="NCBI Taxonomy" id="1851146"/>
    <lineage>
        <taxon>Bacteria</taxon>
        <taxon>Pseudomonadati</taxon>
        <taxon>Pseudomonadota</taxon>
        <taxon>Alphaproteobacteria</taxon>
        <taxon>Hyphomicrobiales</taxon>
        <taxon>Phyllobacteriaceae</taxon>
        <taxon>Borborobacter</taxon>
    </lineage>
</organism>
<dbReference type="GO" id="GO:0009675">
    <property type="term" value="F:high-affinity sulfate:proton symporter activity"/>
    <property type="evidence" value="ECO:0007669"/>
    <property type="project" value="TreeGrafter"/>
</dbReference>